<reference evidence="7" key="3">
    <citation type="submission" date="2015-04" db="EMBL/GenBank/DDBJ databases">
        <authorList>
            <consortium name="FlyBase"/>
        </authorList>
    </citation>
    <scope>NUCLEOTIDE SEQUENCE</scope>
    <source>
        <strain evidence="7">W501</strain>
    </source>
</reference>
<feature type="region of interest" description="Disordered" evidence="6">
    <location>
        <begin position="192"/>
        <end position="211"/>
    </location>
</feature>
<feature type="compositionally biased region" description="Polar residues" evidence="6">
    <location>
        <begin position="326"/>
        <end position="339"/>
    </location>
</feature>
<name>A0A0J9S0J0_DROSI</name>
<dbReference type="GO" id="GO:0030018">
    <property type="term" value="C:Z disc"/>
    <property type="evidence" value="ECO:0007669"/>
    <property type="project" value="TreeGrafter"/>
</dbReference>
<dbReference type="PANTHER" id="PTHR24217">
    <property type="entry name" value="PUTATIVE-RELATED"/>
    <property type="match status" value="1"/>
</dbReference>
<feature type="compositionally biased region" description="Basic and acidic residues" evidence="6">
    <location>
        <begin position="430"/>
        <end position="443"/>
    </location>
</feature>
<evidence type="ECO:0000256" key="6">
    <source>
        <dbReference type="SAM" id="MobiDB-lite"/>
    </source>
</evidence>
<dbReference type="OrthoDB" id="300641at2759"/>
<dbReference type="GO" id="GO:0005634">
    <property type="term" value="C:nucleus"/>
    <property type="evidence" value="ECO:0007669"/>
    <property type="project" value="TreeGrafter"/>
</dbReference>
<reference evidence="7" key="2">
    <citation type="submission" date="2014-06" db="EMBL/GenBank/DDBJ databases">
        <authorList>
            <person name="Hu T."/>
            <person name="Eisen M.B."/>
            <person name="Thornton K.R."/>
            <person name="Andolfatto P."/>
        </authorList>
    </citation>
    <scope>NUCLEOTIDE SEQUENCE</scope>
    <source>
        <strain evidence="7">W501</strain>
    </source>
</reference>
<evidence type="ECO:0000256" key="2">
    <source>
        <dbReference type="ARBA" id="ARBA00022490"/>
    </source>
</evidence>
<gene>
    <name evidence="7" type="primary">Dsim\GD24401</name>
    <name evidence="7" type="ORF">Dsimw501_GD24401</name>
</gene>
<feature type="region of interest" description="Disordered" evidence="6">
    <location>
        <begin position="313"/>
        <end position="339"/>
    </location>
</feature>
<feature type="compositionally biased region" description="Polar residues" evidence="6">
    <location>
        <begin position="412"/>
        <end position="422"/>
    </location>
</feature>
<dbReference type="AlphaFoldDB" id="A0A0J9S0J0"/>
<feature type="region of interest" description="Disordered" evidence="6">
    <location>
        <begin position="26"/>
        <end position="92"/>
    </location>
</feature>
<evidence type="ECO:0000256" key="1">
    <source>
        <dbReference type="ARBA" id="ARBA00004496"/>
    </source>
</evidence>
<dbReference type="EMBL" id="CM002916">
    <property type="protein sequence ID" value="KMZ07172.1"/>
    <property type="molecule type" value="Genomic_DNA"/>
</dbReference>
<sequence>MDSTLNIEEKEIATKIGTQIDYADETKTIPQNNDNLNENQLESYIDSGFDKPVTSRDNEDDDDLKNEESESEDSEISEEKNTTNLEENPATLINKPSIDITSSDVERTVDIKDSESNNPIIIDASIKTDPSLSVENLPTVSENNLELDLIDGSTVGENLSNAENESAALDTSNILIKGEEDKAIEVCKSQYTKSSEEKNVNDPTSIANDLSTGNTKADLVLLNEPNVNDQTSSASDLTAENNKADLISPNKPEDFNSQILNIISDIDINIKAQEKITQLKEQELKLIQKQNDLANEIHKQQILAKQLSAQNQLEHNDCQSGELDSHSQYQNERGGPTSTLYQKNVASKEYANVSKTVDLRKIFTPATDAAEILPKNRKLYASSAFYSPTLHPTVEDQVELARRISHSLSDISNQTSKGQSMYVNRKKRSDKWVHEGRSQENSETKSTMEVAKLEKIPLKLIMNPNGKVRDYNSLKDLINVEAGLLSPDNCAELITALQLHQGRDFQQYQQRPVLSPNILPAYSDAGKHRVQLNIHQNQLIEKYSKPGLQVVQSPWKAALQTGSASSAFLEDTKSFSPPALTAIPSSQTDSKDWTDANEPMPHGSSRRHTNAIASSPRSVIVPSNPQRDLAYTPCVAQGWGGRSVELPKGLYVPKEISLSSYAAPSQQREIHGKHFERPYEDTLSRSFPRNNLSANNNVLGNGGMGEFPSSMPMATALNTGTLNQQPYSPTSYKKTVPGLEKVESFARYEQPDRKRLTSGSPQYLKALQNSQVRNASPIPFGTSLNEQTSWPPGSVLLQGGSPSPLPNHVQTFNKCAKGWGSIPVKQQSYSSQFNLPGNLPYSDF</sequence>
<dbReference type="GO" id="GO:0032233">
    <property type="term" value="P:positive regulation of actin filament bundle assembly"/>
    <property type="evidence" value="ECO:0007669"/>
    <property type="project" value="TreeGrafter"/>
</dbReference>
<accession>A0A0J9S0J0</accession>
<keyword evidence="3" id="KW-0597">Phosphoprotein</keyword>
<dbReference type="InterPro" id="IPR051976">
    <property type="entry name" value="Synaptopodin_domain"/>
</dbReference>
<dbReference type="GO" id="GO:0003779">
    <property type="term" value="F:actin binding"/>
    <property type="evidence" value="ECO:0007669"/>
    <property type="project" value="TreeGrafter"/>
</dbReference>
<proteinExistence type="inferred from homology"/>
<dbReference type="PANTHER" id="PTHR24217:SF0">
    <property type="entry name" value="PDZ DOMAIN-CONTAINING PROTEIN"/>
    <property type="match status" value="1"/>
</dbReference>
<comment type="subcellular location">
    <subcellularLocation>
        <location evidence="1">Cytoplasm</location>
    </subcellularLocation>
</comment>
<evidence type="ECO:0000256" key="5">
    <source>
        <dbReference type="SAM" id="Coils"/>
    </source>
</evidence>
<comment type="similarity">
    <text evidence="4">Belongs to the synaptopodin family.</text>
</comment>
<organism evidence="7">
    <name type="scientific">Drosophila simulans</name>
    <name type="common">Fruit fly</name>
    <dbReference type="NCBI Taxonomy" id="7240"/>
    <lineage>
        <taxon>Eukaryota</taxon>
        <taxon>Metazoa</taxon>
        <taxon>Ecdysozoa</taxon>
        <taxon>Arthropoda</taxon>
        <taxon>Hexapoda</taxon>
        <taxon>Insecta</taxon>
        <taxon>Pterygota</taxon>
        <taxon>Neoptera</taxon>
        <taxon>Endopterygota</taxon>
        <taxon>Diptera</taxon>
        <taxon>Brachycera</taxon>
        <taxon>Muscomorpha</taxon>
        <taxon>Ephydroidea</taxon>
        <taxon>Drosophilidae</taxon>
        <taxon>Drosophila</taxon>
        <taxon>Sophophora</taxon>
    </lineage>
</organism>
<keyword evidence="2" id="KW-0963">Cytoplasm</keyword>
<feature type="region of interest" description="Disordered" evidence="6">
    <location>
        <begin position="578"/>
        <end position="625"/>
    </location>
</feature>
<feature type="coiled-coil region" evidence="5">
    <location>
        <begin position="269"/>
        <end position="299"/>
    </location>
</feature>
<evidence type="ECO:0000256" key="4">
    <source>
        <dbReference type="ARBA" id="ARBA00038161"/>
    </source>
</evidence>
<feature type="region of interest" description="Disordered" evidence="6">
    <location>
        <begin position="412"/>
        <end position="448"/>
    </location>
</feature>
<reference evidence="7" key="1">
    <citation type="journal article" date="2013" name="Genome Res.">
        <title>A second-generation assembly of the Drosophila simulans genome provides new insights into patterns of lineage-specific divergence.</title>
        <authorList>
            <person name="Hu T.T."/>
            <person name="Eisen M.B."/>
            <person name="Thornton K.R."/>
            <person name="Andolfatto P."/>
        </authorList>
    </citation>
    <scope>NUCLEOTIDE SEQUENCE [LARGE SCALE GENOMIC DNA]</scope>
    <source>
        <strain evidence="7">W501</strain>
    </source>
</reference>
<feature type="compositionally biased region" description="Polar residues" evidence="6">
    <location>
        <begin position="611"/>
        <end position="625"/>
    </location>
</feature>
<dbReference type="GO" id="GO:0015629">
    <property type="term" value="C:actin cytoskeleton"/>
    <property type="evidence" value="ECO:0007669"/>
    <property type="project" value="TreeGrafter"/>
</dbReference>
<keyword evidence="5" id="KW-0175">Coiled coil</keyword>
<evidence type="ECO:0000256" key="3">
    <source>
        <dbReference type="ARBA" id="ARBA00022553"/>
    </source>
</evidence>
<dbReference type="Proteomes" id="UP000035880">
    <property type="component" value="Chromosome 4"/>
</dbReference>
<feature type="compositionally biased region" description="Acidic residues" evidence="6">
    <location>
        <begin position="58"/>
        <end position="76"/>
    </location>
</feature>
<evidence type="ECO:0000313" key="7">
    <source>
        <dbReference type="EMBL" id="KMZ07172.1"/>
    </source>
</evidence>
<dbReference type="Bgee" id="FBgn0195740">
    <property type="expression patterns" value="Expressed in adult organism and 3 other cell types or tissues"/>
</dbReference>
<feature type="compositionally biased region" description="Polar residues" evidence="6">
    <location>
        <begin position="201"/>
        <end position="211"/>
    </location>
</feature>
<protein>
    <submittedName>
        <fullName evidence="7">Uncharacterized protein, isoform B</fullName>
    </submittedName>
</protein>
<feature type="compositionally biased region" description="Low complexity" evidence="6">
    <location>
        <begin position="31"/>
        <end position="42"/>
    </location>
</feature>